<evidence type="ECO:0000313" key="2">
    <source>
        <dbReference type="Proteomes" id="UP000008291"/>
    </source>
</evidence>
<evidence type="ECO:0000313" key="1">
    <source>
        <dbReference type="EMBL" id="AAZ97270.1"/>
    </source>
</evidence>
<dbReference type="Proteomes" id="UP000008291">
    <property type="component" value="Chromosome"/>
</dbReference>
<keyword evidence="2" id="KW-1185">Reference proteome</keyword>
<dbReference type="STRING" id="292415.Tbd_1317"/>
<organism evidence="1 2">
    <name type="scientific">Thiobacillus denitrificans (strain ATCC 25259 / T1)</name>
    <dbReference type="NCBI Taxonomy" id="292415"/>
    <lineage>
        <taxon>Bacteria</taxon>
        <taxon>Pseudomonadati</taxon>
        <taxon>Pseudomonadota</taxon>
        <taxon>Betaproteobacteria</taxon>
        <taxon>Nitrosomonadales</taxon>
        <taxon>Thiobacillaceae</taxon>
        <taxon>Thiobacillus</taxon>
    </lineage>
</organism>
<dbReference type="HOGENOM" id="CLU_1165385_0_0_4"/>
<dbReference type="OrthoDB" id="9115345at2"/>
<dbReference type="KEGG" id="tbd:Tbd_1317"/>
<gene>
    <name evidence="1" type="ordered locus">Tbd_1317</name>
</gene>
<sequence length="238" mass="26637">MLFTWNPAWPLPYESAWGLFAKLLALNYCTPADVAQAIAKQGIPSPREINFRDSSWIDFDRFSGMLGVHPDRLRRCFLDQLGFPHVSPDLARGVRFCSSCLANGYHSVFFDLGIVGGCPIHGRALEKPCVRCSRAVSKTGLARYERYRANSEYFVYCSDCGHVYFDPNRIVGPAPMEKGAERDLALWGNRFVRWWMSIYSGPTGIPEIVGSLARAYANEEHDRDLANRMGMAEATAGG</sequence>
<protein>
    <submittedName>
        <fullName evidence="1">Uncharacterized protein</fullName>
    </submittedName>
</protein>
<accession>Q3SJ97</accession>
<name>Q3SJ97_THIDA</name>
<dbReference type="EMBL" id="CP000116">
    <property type="protein sequence ID" value="AAZ97270.1"/>
    <property type="molecule type" value="Genomic_DNA"/>
</dbReference>
<dbReference type="eggNOG" id="ENOG50318MQ">
    <property type="taxonomic scope" value="Bacteria"/>
</dbReference>
<dbReference type="AlphaFoldDB" id="Q3SJ97"/>
<proteinExistence type="predicted"/>
<reference evidence="1 2" key="1">
    <citation type="journal article" date="2006" name="J. Bacteriol.">
        <title>The genome sequence of the obligately chemolithoautotrophic, facultatively anaerobic bacterium Thiobacillus denitrificans.</title>
        <authorList>
            <person name="Beller H.R."/>
            <person name="Chain P.S."/>
            <person name="Letain T.E."/>
            <person name="Chakicherla A."/>
            <person name="Larimer F.W."/>
            <person name="Richardson P.M."/>
            <person name="Coleman M.A."/>
            <person name="Wood A.P."/>
            <person name="Kelly D.P."/>
        </authorList>
    </citation>
    <scope>NUCLEOTIDE SEQUENCE [LARGE SCALE GENOMIC DNA]</scope>
    <source>
        <strain evidence="1 2">ATCC 25259</strain>
    </source>
</reference>